<dbReference type="EMBL" id="JAJSOF020000005">
    <property type="protein sequence ID" value="KAJ4447640.1"/>
    <property type="molecule type" value="Genomic_DNA"/>
</dbReference>
<protein>
    <recommendedName>
        <fullName evidence="3">PiggyBac transposable element-derived protein domain-containing protein</fullName>
    </recommendedName>
</protein>
<gene>
    <name evidence="1" type="ORF">ANN_09647</name>
</gene>
<dbReference type="Proteomes" id="UP001148838">
    <property type="component" value="Unassembled WGS sequence"/>
</dbReference>
<organism evidence="1 2">
    <name type="scientific">Periplaneta americana</name>
    <name type="common">American cockroach</name>
    <name type="synonym">Blatta americana</name>
    <dbReference type="NCBI Taxonomy" id="6978"/>
    <lineage>
        <taxon>Eukaryota</taxon>
        <taxon>Metazoa</taxon>
        <taxon>Ecdysozoa</taxon>
        <taxon>Arthropoda</taxon>
        <taxon>Hexapoda</taxon>
        <taxon>Insecta</taxon>
        <taxon>Pterygota</taxon>
        <taxon>Neoptera</taxon>
        <taxon>Polyneoptera</taxon>
        <taxon>Dictyoptera</taxon>
        <taxon>Blattodea</taxon>
        <taxon>Blattoidea</taxon>
        <taxon>Blattidae</taxon>
        <taxon>Blattinae</taxon>
        <taxon>Periplaneta</taxon>
    </lineage>
</organism>
<reference evidence="1 2" key="1">
    <citation type="journal article" date="2022" name="Allergy">
        <title>Genome assembly and annotation of Periplaneta americana reveal a comprehensive cockroach allergen profile.</title>
        <authorList>
            <person name="Wang L."/>
            <person name="Xiong Q."/>
            <person name="Saelim N."/>
            <person name="Wang L."/>
            <person name="Nong W."/>
            <person name="Wan A.T."/>
            <person name="Shi M."/>
            <person name="Liu X."/>
            <person name="Cao Q."/>
            <person name="Hui J.H.L."/>
            <person name="Sookrung N."/>
            <person name="Leung T.F."/>
            <person name="Tungtrongchitr A."/>
            <person name="Tsui S.K.W."/>
        </authorList>
    </citation>
    <scope>NUCLEOTIDE SEQUENCE [LARGE SCALE GENOMIC DNA]</scope>
    <source>
        <strain evidence="1">PWHHKU_190912</strain>
    </source>
</reference>
<sequence>MEMGHLYVRWMDNTIITMISTSCGIEEIMQVKRFRKNKSEMVPRPKLIANYNLYMGNTVKMVQNLSCYRIGI</sequence>
<evidence type="ECO:0008006" key="3">
    <source>
        <dbReference type="Google" id="ProtNLM"/>
    </source>
</evidence>
<keyword evidence="2" id="KW-1185">Reference proteome</keyword>
<proteinExistence type="predicted"/>
<comment type="caution">
    <text evidence="1">The sequence shown here is derived from an EMBL/GenBank/DDBJ whole genome shotgun (WGS) entry which is preliminary data.</text>
</comment>
<evidence type="ECO:0000313" key="1">
    <source>
        <dbReference type="EMBL" id="KAJ4447640.1"/>
    </source>
</evidence>
<evidence type="ECO:0000313" key="2">
    <source>
        <dbReference type="Proteomes" id="UP001148838"/>
    </source>
</evidence>
<name>A0ABQ8TLY1_PERAM</name>
<accession>A0ABQ8TLY1</accession>